<dbReference type="InterPro" id="IPR054331">
    <property type="entry name" value="LiaF_TM"/>
</dbReference>
<dbReference type="Proteomes" id="UP000481087">
    <property type="component" value="Unassembled WGS sequence"/>
</dbReference>
<feature type="domain" description="LiaF transmembrane" evidence="2">
    <location>
        <begin position="9"/>
        <end position="95"/>
    </location>
</feature>
<keyword evidence="4" id="KW-1185">Reference proteome</keyword>
<accession>A0A6L8V4F1</accession>
<dbReference type="EMBL" id="WTUZ01000022">
    <property type="protein sequence ID" value="MZQ84471.1"/>
    <property type="molecule type" value="Genomic_DNA"/>
</dbReference>
<organism evidence="3 4">
    <name type="scientific">Paenibacillus silvestris</name>
    <dbReference type="NCBI Taxonomy" id="2606219"/>
    <lineage>
        <taxon>Bacteria</taxon>
        <taxon>Bacillati</taxon>
        <taxon>Bacillota</taxon>
        <taxon>Bacilli</taxon>
        <taxon>Bacillales</taxon>
        <taxon>Paenibacillaceae</taxon>
        <taxon>Paenibacillus</taxon>
    </lineage>
</organism>
<keyword evidence="1" id="KW-0812">Transmembrane</keyword>
<evidence type="ECO:0000313" key="4">
    <source>
        <dbReference type="Proteomes" id="UP000481087"/>
    </source>
</evidence>
<name>A0A6L8V4F1_9BACL</name>
<gene>
    <name evidence="3" type="ORF">GQF01_20415</name>
</gene>
<protein>
    <recommendedName>
        <fullName evidence="2">LiaF transmembrane domain-containing protein</fullName>
    </recommendedName>
</protein>
<comment type="caution">
    <text evidence="3">The sequence shown here is derived from an EMBL/GenBank/DDBJ whole genome shotgun (WGS) entry which is preliminary data.</text>
</comment>
<proteinExistence type="predicted"/>
<evidence type="ECO:0000256" key="1">
    <source>
        <dbReference type="SAM" id="Phobius"/>
    </source>
</evidence>
<reference evidence="3 4" key="1">
    <citation type="submission" date="2019-12" db="EMBL/GenBank/DDBJ databases">
        <title>Paenibacillus sp. nov. sp. isolated from soil.</title>
        <authorList>
            <person name="Kim J."/>
            <person name="Jeong S.E."/>
            <person name="Jung H.S."/>
            <person name="Jeon C.O."/>
        </authorList>
    </citation>
    <scope>NUCLEOTIDE SEQUENCE [LARGE SCALE GENOMIC DNA]</scope>
    <source>
        <strain evidence="3 4">5J-6</strain>
    </source>
</reference>
<keyword evidence="1" id="KW-1133">Transmembrane helix</keyword>
<dbReference type="AlphaFoldDB" id="A0A6L8V4F1"/>
<dbReference type="Pfam" id="PF22570">
    <property type="entry name" value="LiaF-TM"/>
    <property type="match status" value="1"/>
</dbReference>
<evidence type="ECO:0000313" key="3">
    <source>
        <dbReference type="EMBL" id="MZQ84471.1"/>
    </source>
</evidence>
<dbReference type="RefSeq" id="WP_161408577.1">
    <property type="nucleotide sequence ID" value="NZ_WTUZ01000022.1"/>
</dbReference>
<keyword evidence="1" id="KW-0472">Membrane</keyword>
<feature type="transmembrane region" description="Helical" evidence="1">
    <location>
        <begin position="57"/>
        <end position="85"/>
    </location>
</feature>
<evidence type="ECO:0000259" key="2">
    <source>
        <dbReference type="Pfam" id="PF22570"/>
    </source>
</evidence>
<sequence>MSMNRSKSWAFILIAVGFLICMHQVGMHFHVMGLLVPVAMVGLGYVGISNGKKIGWVIFGIGALILITKLSGLLAIVFAVGLMYYGYRMLKKQKDSAEFRL</sequence>